<sequence>MGIDAGEADCDPTYGDAAQVEVFVTTVDGGRILRELAPMTDAGGFSTEVVVPLGTPPGDYLVSAYPYDVDWCDDTGVNNRLSRAAGDGLVRVSCAAAGLPLVVLP</sequence>
<dbReference type="Proteomes" id="UP000326464">
    <property type="component" value="Unassembled WGS sequence"/>
</dbReference>
<name>A0A7X1TQ08_9MICC</name>
<evidence type="ECO:0000313" key="1">
    <source>
        <dbReference type="EMBL" id="MPY12190.1"/>
    </source>
</evidence>
<reference evidence="2" key="1">
    <citation type="submission" date="2019-07" db="EMBL/GenBank/DDBJ databases">
        <title>Arthrobacter KR32 sp. nov., isolated from mountain cheese made of cows milk.</title>
        <authorList>
            <person name="Flegler A."/>
        </authorList>
    </citation>
    <scope>NUCLEOTIDE SEQUENCE [LARGE SCALE GENOMIC DNA]</scope>
    <source>
        <strain evidence="2">KR32</strain>
    </source>
</reference>
<dbReference type="EMBL" id="VJXX01000007">
    <property type="protein sequence ID" value="MPY12190.1"/>
    <property type="molecule type" value="Genomic_DNA"/>
</dbReference>
<protein>
    <submittedName>
        <fullName evidence="1">Uncharacterized protein</fullName>
    </submittedName>
</protein>
<organism evidence="1 2">
    <name type="scientific">Arthrobacter bussei</name>
    <dbReference type="NCBI Taxonomy" id="2594179"/>
    <lineage>
        <taxon>Bacteria</taxon>
        <taxon>Bacillati</taxon>
        <taxon>Actinomycetota</taxon>
        <taxon>Actinomycetes</taxon>
        <taxon>Micrococcales</taxon>
        <taxon>Micrococcaceae</taxon>
        <taxon>Arthrobacter</taxon>
    </lineage>
</organism>
<keyword evidence="2" id="KW-1185">Reference proteome</keyword>
<comment type="caution">
    <text evidence="1">The sequence shown here is derived from an EMBL/GenBank/DDBJ whole genome shotgun (WGS) entry which is preliminary data.</text>
</comment>
<gene>
    <name evidence="1" type="ORF">FNH21_15970</name>
</gene>
<evidence type="ECO:0000313" key="2">
    <source>
        <dbReference type="Proteomes" id="UP000326464"/>
    </source>
</evidence>
<accession>A0A7X1TQ08</accession>
<proteinExistence type="predicted"/>
<dbReference type="AlphaFoldDB" id="A0A7X1TQ08"/>